<evidence type="ECO:0000313" key="1">
    <source>
        <dbReference type="Ensembl" id="ENSCSRP00000004455.1"/>
    </source>
</evidence>
<dbReference type="AlphaFoldDB" id="A0A8C3XKC1"/>
<accession>A0A8C3XKC1</accession>
<sequence length="115" mass="12095">GGEWGLVGTRVPQPGCAACACLSKTRVGLCSLATPGPHPLGQALHTTDATYTGRNKRSKVKHIKGLQDAQCSWFFQKFALVLRFAVKAAVGKEGMDSVCDTTPARGGATEPSLDH</sequence>
<evidence type="ECO:0000313" key="2">
    <source>
        <dbReference type="Proteomes" id="UP000694403"/>
    </source>
</evidence>
<proteinExistence type="predicted"/>
<reference evidence="1" key="2">
    <citation type="submission" date="2025-09" db="UniProtKB">
        <authorList>
            <consortium name="Ensembl"/>
        </authorList>
    </citation>
    <scope>IDENTIFICATION</scope>
</reference>
<dbReference type="Proteomes" id="UP000694403">
    <property type="component" value="Unplaced"/>
</dbReference>
<keyword evidence="2" id="KW-1185">Reference proteome</keyword>
<protein>
    <submittedName>
        <fullName evidence="1">Uncharacterized protein</fullName>
    </submittedName>
</protein>
<dbReference type="Ensembl" id="ENSCSRT00000004602.1">
    <property type="protein sequence ID" value="ENSCSRP00000004455.1"/>
    <property type="gene ID" value="ENSCSRG00000003378.1"/>
</dbReference>
<name>A0A8C3XKC1_CHESE</name>
<reference evidence="1" key="1">
    <citation type="submission" date="2025-08" db="UniProtKB">
        <authorList>
            <consortium name="Ensembl"/>
        </authorList>
    </citation>
    <scope>IDENTIFICATION</scope>
</reference>
<organism evidence="1 2">
    <name type="scientific">Chelydra serpentina</name>
    <name type="common">Snapping turtle</name>
    <name type="synonym">Testudo serpentina</name>
    <dbReference type="NCBI Taxonomy" id="8475"/>
    <lineage>
        <taxon>Eukaryota</taxon>
        <taxon>Metazoa</taxon>
        <taxon>Chordata</taxon>
        <taxon>Craniata</taxon>
        <taxon>Vertebrata</taxon>
        <taxon>Euteleostomi</taxon>
        <taxon>Archelosauria</taxon>
        <taxon>Testudinata</taxon>
        <taxon>Testudines</taxon>
        <taxon>Cryptodira</taxon>
        <taxon>Durocryptodira</taxon>
        <taxon>Americhelydia</taxon>
        <taxon>Chelydroidea</taxon>
        <taxon>Chelydridae</taxon>
        <taxon>Chelydra</taxon>
    </lineage>
</organism>